<organism evidence="1 2">
    <name type="scientific">Dyadobacter arcticus</name>
    <dbReference type="NCBI Taxonomy" id="1078754"/>
    <lineage>
        <taxon>Bacteria</taxon>
        <taxon>Pseudomonadati</taxon>
        <taxon>Bacteroidota</taxon>
        <taxon>Cytophagia</taxon>
        <taxon>Cytophagales</taxon>
        <taxon>Spirosomataceae</taxon>
        <taxon>Dyadobacter</taxon>
    </lineage>
</organism>
<dbReference type="Proteomes" id="UP001179181">
    <property type="component" value="Unassembled WGS sequence"/>
</dbReference>
<proteinExistence type="predicted"/>
<gene>
    <name evidence="1" type="ORF">FHS68_001552</name>
</gene>
<comment type="caution">
    <text evidence="1">The sequence shown here is derived from an EMBL/GenBank/DDBJ whole genome shotgun (WGS) entry which is preliminary data.</text>
</comment>
<accession>A0ABX0UH85</accession>
<evidence type="ECO:0000313" key="1">
    <source>
        <dbReference type="EMBL" id="NIJ52382.1"/>
    </source>
</evidence>
<reference evidence="1 2" key="1">
    <citation type="submission" date="2020-03" db="EMBL/GenBank/DDBJ databases">
        <title>Genomic Encyclopedia of Type Strains, Phase IV (KMG-IV): sequencing the most valuable type-strain genomes for metagenomic binning, comparative biology and taxonomic classification.</title>
        <authorList>
            <person name="Goeker M."/>
        </authorList>
    </citation>
    <scope>NUCLEOTIDE SEQUENCE [LARGE SCALE GENOMIC DNA]</scope>
    <source>
        <strain evidence="1 2">DSM 102865</strain>
    </source>
</reference>
<name>A0ABX0UH85_9BACT</name>
<keyword evidence="2" id="KW-1185">Reference proteome</keyword>
<dbReference type="EMBL" id="JAASQJ010000002">
    <property type="protein sequence ID" value="NIJ52382.1"/>
    <property type="molecule type" value="Genomic_DNA"/>
</dbReference>
<sequence length="59" mass="6765">MLDSHLDLIDKLKILDNSIYRSTHILTFEEANFTHMNSDSLPVWIKANMPVLTSYISNG</sequence>
<protein>
    <submittedName>
        <fullName evidence="1">Uncharacterized protein</fullName>
    </submittedName>
</protein>
<evidence type="ECO:0000313" key="2">
    <source>
        <dbReference type="Proteomes" id="UP001179181"/>
    </source>
</evidence>